<keyword evidence="6" id="KW-0697">Rotamase</keyword>
<keyword evidence="5" id="KW-0963">Cytoplasm</keyword>
<sequence length="1139" mass="127283">MQTQSQKPARFQAPRKHILSKEQLDAFQTSQTYQDVISYIETLNEAVVGVKSTDPCVESEGVKAVLGVLDDVEELARNTPPVDNKGSRFGNPAFRTFYDKLTEIPGLPDEAVVEVSVYFNESWGNRSRIDYGSGMELNFLCWLLCLERLGVFQEGDHKALIIRVFWRYIAGMRVLQSSYWLEPAGSHGVWGLDDYHFLPFLFGSAQLRGHKYIKPKSIHDKDVVDEYSKDYMYLACIKFISSIKTASLRWHSPMLDDISGVKTWDKVNSGMLKMYRAEVLGKLPVIQHFLFGSILLYDGPSSGEEEEDEEEEAVDGENVDDAHWGHAHAHGGRVGVGQREAGWGDCCGIPVPSAFAAAAADAEKREGPRSASQPRATLDDLPTELLVKIILELDWRSVLCLQLVNSAFNEIITTHVAVQYHIELGISGMVNGPPIPYAPFTTDERLRRLRVYQSRWKHFDFKSAQTVRKVTGSVWELASGILAQGVSTSVAEHIGRTAVRKLLFTRLPSSARVESRTREWTHEYPDFAIRDFTMDPTQDLLVLLRESFGSGGTHAYGGSTHGGGGGSGDDMNQAEIHLRSLRTNEKHADAKLGVLVHGLHGGTTRATSHSLQICQDRLAVMHKARAGHWPEKLVVYDWKKGKLLFEISFCGIMSFAFLTPQHLLFAVQPFNVMPACHGDHQPRLIICDIDYTAALSPSGHPESYAAICEFHLPELKQYADVVDILIRTDPAPSSSSLTSCTRYEPSGGLLPPPPAFSTAPNNRLLVITMQIETVPDDMGDHRASESLTLGLFVPLSTFLPFLSSVAEPEIIPVNSDSEETLYFGNFTARPLRRIAVQAQNWLTKKDGDGASGGGARALLVPGAENVWVCNVFGMRVAYALEPRDVVAPLAPRHVAVLDFNADALRRDQARQQRKQQRQQRQYSPGNPKDTTTSQDSEDPETLENESKALVEDYLEPGTLEVGRCGIFEEDVTTSLPYRRTVLREKVRFHGVMLTEDSIIFVNAMLDIPTPLNPTQLVSTLLYHSNKHHIIGHIHVLKQALIDHIFIFISIVLHHVDPISVRLPSSVISFMHLWSHDESIIQTIEQRSKPSRYHIIASFFLAGDTRHTRPTQTHSARLNSSVPQQQTPYHRTYSMFLSKH</sequence>
<dbReference type="InterPro" id="IPR004327">
    <property type="entry name" value="Phstyr_phstse_ac"/>
</dbReference>
<dbReference type="Pfam" id="PF03095">
    <property type="entry name" value="PTPA"/>
    <property type="match status" value="1"/>
</dbReference>
<dbReference type="Gene3D" id="1.20.120.1150">
    <property type="match status" value="1"/>
</dbReference>
<dbReference type="SUPFAM" id="SSF140984">
    <property type="entry name" value="PTPA-like"/>
    <property type="match status" value="1"/>
</dbReference>
<evidence type="ECO:0000256" key="3">
    <source>
        <dbReference type="ARBA" id="ARBA00011019"/>
    </source>
</evidence>
<dbReference type="InterPro" id="IPR036047">
    <property type="entry name" value="F-box-like_dom_sf"/>
</dbReference>
<comment type="caution">
    <text evidence="11">The sequence shown here is derived from an EMBL/GenBank/DDBJ whole genome shotgun (WGS) entry which is preliminary data.</text>
</comment>
<dbReference type="CDD" id="cd09917">
    <property type="entry name" value="F-box_SF"/>
    <property type="match status" value="1"/>
</dbReference>
<dbReference type="InterPro" id="IPR037218">
    <property type="entry name" value="PTPA_sf"/>
</dbReference>
<feature type="domain" description="F-box" evidence="10">
    <location>
        <begin position="375"/>
        <end position="421"/>
    </location>
</feature>
<dbReference type="AlphaFoldDB" id="A0A9Q5I5R7"/>
<dbReference type="GO" id="GO:0005737">
    <property type="term" value="C:cytoplasm"/>
    <property type="evidence" value="ECO:0007669"/>
    <property type="project" value="UniProtKB-SubCell"/>
</dbReference>
<name>A0A9Q5I5R7_SANBA</name>
<dbReference type="SUPFAM" id="SSF81383">
    <property type="entry name" value="F-box domain"/>
    <property type="match status" value="1"/>
</dbReference>
<evidence type="ECO:0000256" key="1">
    <source>
        <dbReference type="ARBA" id="ARBA00000971"/>
    </source>
</evidence>
<evidence type="ECO:0000256" key="4">
    <source>
        <dbReference type="ARBA" id="ARBA00013194"/>
    </source>
</evidence>
<dbReference type="InterPro" id="IPR043170">
    <property type="entry name" value="PTPA_C_lid"/>
</dbReference>
<accession>A0A9Q5I5R7</accession>
<proteinExistence type="inferred from homology"/>
<dbReference type="GO" id="GO:0008160">
    <property type="term" value="F:protein tyrosine phosphatase activator activity"/>
    <property type="evidence" value="ECO:0007669"/>
    <property type="project" value="TreeGrafter"/>
</dbReference>
<dbReference type="EC" id="5.2.1.8" evidence="4"/>
<dbReference type="GO" id="GO:0005634">
    <property type="term" value="C:nucleus"/>
    <property type="evidence" value="ECO:0007669"/>
    <property type="project" value="TreeGrafter"/>
</dbReference>
<dbReference type="InterPro" id="IPR001810">
    <property type="entry name" value="F-box_dom"/>
</dbReference>
<comment type="catalytic activity">
    <reaction evidence="1">
        <text>[protein]-peptidylproline (omega=180) = [protein]-peptidylproline (omega=0)</text>
        <dbReference type="Rhea" id="RHEA:16237"/>
        <dbReference type="Rhea" id="RHEA-COMP:10747"/>
        <dbReference type="Rhea" id="RHEA-COMP:10748"/>
        <dbReference type="ChEBI" id="CHEBI:83833"/>
        <dbReference type="ChEBI" id="CHEBI:83834"/>
        <dbReference type="EC" id="5.2.1.8"/>
    </reaction>
</comment>
<feature type="compositionally biased region" description="Polar residues" evidence="9">
    <location>
        <begin position="922"/>
        <end position="934"/>
    </location>
</feature>
<comment type="similarity">
    <text evidence="3">Belongs to the PTPA-type PPIase family.</text>
</comment>
<dbReference type="GO" id="GO:0000159">
    <property type="term" value="C:protein phosphatase type 2A complex"/>
    <property type="evidence" value="ECO:0007669"/>
    <property type="project" value="TreeGrafter"/>
</dbReference>
<evidence type="ECO:0000256" key="9">
    <source>
        <dbReference type="SAM" id="MobiDB-lite"/>
    </source>
</evidence>
<dbReference type="PROSITE" id="PS50181">
    <property type="entry name" value="FBOX"/>
    <property type="match status" value="1"/>
</dbReference>
<comment type="function">
    <text evidence="8">PPIases accelerate the folding of proteins. It catalyzes the cis-trans isomerization of proline imidic peptide bonds in oligopeptides. Acts as a regulatory subunit for PP2A-like phosphatases modulating their activity or substrate specificity, probably by inducing a conformational change in the catalytic subunit, a direct target of the PPIase. Can reactivate inactive phosphatase PP2A-phosphatase methylesterase complexes (PP2Ai) in presence of ATP and Mg(2+) by dissociating the inactive form from the complex.</text>
</comment>
<evidence type="ECO:0000256" key="8">
    <source>
        <dbReference type="ARBA" id="ARBA00025287"/>
    </source>
</evidence>
<evidence type="ECO:0000313" key="12">
    <source>
        <dbReference type="Proteomes" id="UP000757232"/>
    </source>
</evidence>
<evidence type="ECO:0000256" key="5">
    <source>
        <dbReference type="ARBA" id="ARBA00022490"/>
    </source>
</evidence>
<gene>
    <name evidence="11" type="ORF">A7U60_g860</name>
</gene>
<comment type="subcellular location">
    <subcellularLocation>
        <location evidence="2">Cytoplasm</location>
    </subcellularLocation>
</comment>
<keyword evidence="12" id="KW-1185">Reference proteome</keyword>
<evidence type="ECO:0000259" key="10">
    <source>
        <dbReference type="PROSITE" id="PS50181"/>
    </source>
</evidence>
<evidence type="ECO:0000313" key="11">
    <source>
        <dbReference type="EMBL" id="OCB91865.1"/>
    </source>
</evidence>
<dbReference type="Proteomes" id="UP000757232">
    <property type="component" value="Unassembled WGS sequence"/>
</dbReference>
<dbReference type="OrthoDB" id="16120at2759"/>
<reference evidence="11" key="1">
    <citation type="submission" date="2016-06" db="EMBL/GenBank/DDBJ databases">
        <title>Draft Genome sequence of the fungus Inonotus baumii.</title>
        <authorList>
            <person name="Zhu H."/>
            <person name="Lin W."/>
        </authorList>
    </citation>
    <scope>NUCLEOTIDE SEQUENCE</scope>
    <source>
        <strain evidence="11">821</strain>
    </source>
</reference>
<evidence type="ECO:0000256" key="2">
    <source>
        <dbReference type="ARBA" id="ARBA00004496"/>
    </source>
</evidence>
<evidence type="ECO:0000256" key="6">
    <source>
        <dbReference type="ARBA" id="ARBA00023110"/>
    </source>
</evidence>
<dbReference type="PANTHER" id="PTHR10012:SF5">
    <property type="entry name" value="SERINE_THREONINE-PROTEIN PHOSPHATASE 2A ACTIVATOR 2"/>
    <property type="match status" value="1"/>
</dbReference>
<dbReference type="FunFam" id="1.20.120.1150:FF:000002">
    <property type="entry name" value="Serine/threonine-protein phosphatase 2A activator"/>
    <property type="match status" value="1"/>
</dbReference>
<dbReference type="EMBL" id="LNZH02000056">
    <property type="protein sequence ID" value="OCB91865.1"/>
    <property type="molecule type" value="Genomic_DNA"/>
</dbReference>
<protein>
    <recommendedName>
        <fullName evidence="4">peptidylprolyl isomerase</fullName>
        <ecNumber evidence="4">5.2.1.8</ecNumber>
    </recommendedName>
</protein>
<dbReference type="GO" id="GO:0007052">
    <property type="term" value="P:mitotic spindle organization"/>
    <property type="evidence" value="ECO:0007669"/>
    <property type="project" value="TreeGrafter"/>
</dbReference>
<keyword evidence="7" id="KW-0413">Isomerase</keyword>
<dbReference type="GO" id="GO:0003755">
    <property type="term" value="F:peptidyl-prolyl cis-trans isomerase activity"/>
    <property type="evidence" value="ECO:0007669"/>
    <property type="project" value="UniProtKB-KW"/>
</dbReference>
<evidence type="ECO:0000256" key="7">
    <source>
        <dbReference type="ARBA" id="ARBA00023235"/>
    </source>
</evidence>
<organism evidence="11 12">
    <name type="scientific">Sanghuangporus baumii</name>
    <name type="common">Phellinus baumii</name>
    <dbReference type="NCBI Taxonomy" id="108892"/>
    <lineage>
        <taxon>Eukaryota</taxon>
        <taxon>Fungi</taxon>
        <taxon>Dikarya</taxon>
        <taxon>Basidiomycota</taxon>
        <taxon>Agaricomycotina</taxon>
        <taxon>Agaricomycetes</taxon>
        <taxon>Hymenochaetales</taxon>
        <taxon>Hymenochaetaceae</taxon>
        <taxon>Sanghuangporus</taxon>
    </lineage>
</organism>
<dbReference type="CDD" id="cd04087">
    <property type="entry name" value="PTPA"/>
    <property type="match status" value="1"/>
</dbReference>
<dbReference type="PANTHER" id="PTHR10012">
    <property type="entry name" value="SERINE/THREONINE-PROTEIN PHOSPHATASE 2A REGULATORY SUBUNIT B"/>
    <property type="match status" value="1"/>
</dbReference>
<feature type="region of interest" description="Disordered" evidence="9">
    <location>
        <begin position="906"/>
        <end position="944"/>
    </location>
</feature>